<dbReference type="InterPro" id="IPR011705">
    <property type="entry name" value="BACK"/>
</dbReference>
<dbReference type="EMBL" id="HBUF01430052">
    <property type="protein sequence ID" value="CAG6741812.1"/>
    <property type="molecule type" value="Transcribed_RNA"/>
</dbReference>
<dbReference type="AlphaFoldDB" id="A0A8D8Z6R3"/>
<sequence>MYGITIQISALTIEEIAEMLDLATKFNLPKLREHIAGYLSNYTDVTLDCAVLLINIARQYQLGPLTERVKSFLYDESKNLLVHESFVQIQDKIVIELLESDHFYTKEIDILHAALKWIDANVSESFLSKFKFNLFRFLVYQDTMKWIDASVSSLVFE</sequence>
<proteinExistence type="predicted"/>
<dbReference type="Gene3D" id="1.25.40.420">
    <property type="match status" value="1"/>
</dbReference>
<name>A0A8D8Z6R3_9HEMI</name>
<feature type="domain" description="BACK" evidence="1">
    <location>
        <begin position="53"/>
        <end position="123"/>
    </location>
</feature>
<organism evidence="2">
    <name type="scientific">Cacopsylla melanoneura</name>
    <dbReference type="NCBI Taxonomy" id="428564"/>
    <lineage>
        <taxon>Eukaryota</taxon>
        <taxon>Metazoa</taxon>
        <taxon>Ecdysozoa</taxon>
        <taxon>Arthropoda</taxon>
        <taxon>Hexapoda</taxon>
        <taxon>Insecta</taxon>
        <taxon>Pterygota</taxon>
        <taxon>Neoptera</taxon>
        <taxon>Paraneoptera</taxon>
        <taxon>Hemiptera</taxon>
        <taxon>Sternorrhyncha</taxon>
        <taxon>Psylloidea</taxon>
        <taxon>Psyllidae</taxon>
        <taxon>Psyllinae</taxon>
        <taxon>Cacopsylla</taxon>
    </lineage>
</organism>
<dbReference type="Pfam" id="PF07707">
    <property type="entry name" value="BACK"/>
    <property type="match status" value="1"/>
</dbReference>
<evidence type="ECO:0000313" key="2">
    <source>
        <dbReference type="EMBL" id="CAG6741812.1"/>
    </source>
</evidence>
<accession>A0A8D8Z6R3</accession>
<dbReference type="PANTHER" id="PTHR46306">
    <property type="entry name" value="BTB/POZ DOMAIN-CONTAINING PROTEIN 9"/>
    <property type="match status" value="1"/>
</dbReference>
<protein>
    <recommendedName>
        <fullName evidence="1">BACK domain-containing protein</fullName>
    </recommendedName>
</protein>
<dbReference type="PANTHER" id="PTHR46306:SF1">
    <property type="entry name" value="BTB_POZ DOMAIN-CONTAINING PROTEIN 9"/>
    <property type="match status" value="1"/>
</dbReference>
<reference evidence="2" key="1">
    <citation type="submission" date="2021-05" db="EMBL/GenBank/DDBJ databases">
        <authorList>
            <person name="Alioto T."/>
            <person name="Alioto T."/>
            <person name="Gomez Garrido J."/>
        </authorList>
    </citation>
    <scope>NUCLEOTIDE SEQUENCE</scope>
</reference>
<dbReference type="InterPro" id="IPR052407">
    <property type="entry name" value="BTB_POZ_domain_cont_9"/>
</dbReference>
<dbReference type="GO" id="GO:0005737">
    <property type="term" value="C:cytoplasm"/>
    <property type="evidence" value="ECO:0007669"/>
    <property type="project" value="TreeGrafter"/>
</dbReference>
<evidence type="ECO:0000259" key="1">
    <source>
        <dbReference type="Pfam" id="PF07707"/>
    </source>
</evidence>